<dbReference type="SUPFAM" id="SSF51735">
    <property type="entry name" value="NAD(P)-binding Rossmann-fold domains"/>
    <property type="match status" value="1"/>
</dbReference>
<sequence length="210" mass="21769">MKNKIAIIGAGSGISQAVAHRFGQEGYEVVLIARNAARLQERVAELQAAGIVATSAVADSSQPDQLKQALTGLDGLRVVHYNAAALRSADVLAETAESLLQDFAVNVVGLLTAVQAALPQLEAQRGSVLITGGGLAKHPHPAYASLALGKAAQANLANSLAQAVQPKGVYVGVLQINAQVSESDAVHNPTAIAQRFWAMHTGRTQGEVEL</sequence>
<dbReference type="GO" id="GO:0019290">
    <property type="term" value="P:siderophore biosynthetic process"/>
    <property type="evidence" value="ECO:0007669"/>
    <property type="project" value="InterPro"/>
</dbReference>
<dbReference type="EMBL" id="WQKZ01000003">
    <property type="protein sequence ID" value="MVN77487.1"/>
    <property type="molecule type" value="Genomic_DNA"/>
</dbReference>
<dbReference type="InterPro" id="IPR003560">
    <property type="entry name" value="DHB_DH"/>
</dbReference>
<dbReference type="RefSeq" id="WP_157566561.1">
    <property type="nucleotide sequence ID" value="NZ_WQKZ01000003.1"/>
</dbReference>
<dbReference type="GO" id="GO:0008667">
    <property type="term" value="F:2,3-dihydro-2,3-dihydroxybenzoate dehydrogenase activity"/>
    <property type="evidence" value="ECO:0007669"/>
    <property type="project" value="InterPro"/>
</dbReference>
<dbReference type="InterPro" id="IPR002347">
    <property type="entry name" value="SDR_fam"/>
</dbReference>
<dbReference type="Proteomes" id="UP000441336">
    <property type="component" value="Unassembled WGS sequence"/>
</dbReference>
<dbReference type="PANTHER" id="PTHR43431:SF1">
    <property type="entry name" value="OS08G0476300 PROTEIN"/>
    <property type="match status" value="1"/>
</dbReference>
<evidence type="ECO:0000313" key="1">
    <source>
        <dbReference type="EMBL" id="MVN77487.1"/>
    </source>
</evidence>
<proteinExistence type="predicted"/>
<dbReference type="Gene3D" id="3.40.50.720">
    <property type="entry name" value="NAD(P)-binding Rossmann-like Domain"/>
    <property type="match status" value="1"/>
</dbReference>
<name>A0A7K1TGE8_9BACT</name>
<organism evidence="1 2">
    <name type="scientific">Hymenobacter ginkgonis</name>
    <dbReference type="NCBI Taxonomy" id="2682976"/>
    <lineage>
        <taxon>Bacteria</taxon>
        <taxon>Pseudomonadati</taxon>
        <taxon>Bacteroidota</taxon>
        <taxon>Cytophagia</taxon>
        <taxon>Cytophagales</taxon>
        <taxon>Hymenobacteraceae</taxon>
        <taxon>Hymenobacter</taxon>
    </lineage>
</organism>
<dbReference type="InterPro" id="IPR036291">
    <property type="entry name" value="NAD(P)-bd_dom_sf"/>
</dbReference>
<accession>A0A7K1TGE8</accession>
<reference evidence="1 2" key="1">
    <citation type="submission" date="2019-12" db="EMBL/GenBank/DDBJ databases">
        <title>Hymenobacter sp. HMF4947 Genome sequencing and assembly.</title>
        <authorList>
            <person name="Kang H."/>
            <person name="Cha I."/>
            <person name="Kim H."/>
            <person name="Joh K."/>
        </authorList>
    </citation>
    <scope>NUCLEOTIDE SEQUENCE [LARGE SCALE GENOMIC DNA]</scope>
    <source>
        <strain evidence="1 2">HMF4947</strain>
    </source>
</reference>
<evidence type="ECO:0000313" key="2">
    <source>
        <dbReference type="Proteomes" id="UP000441336"/>
    </source>
</evidence>
<dbReference type="PANTHER" id="PTHR43431">
    <property type="entry name" value="OXIDOREDUCTASE, SHORT CHAIN DEHYDROGENASE/REDUCTASE FAMILY (AFU_ORTHOLOGUE AFUA_5G14000)"/>
    <property type="match status" value="1"/>
</dbReference>
<comment type="caution">
    <text evidence="1">The sequence shown here is derived from an EMBL/GenBank/DDBJ whole genome shotgun (WGS) entry which is preliminary data.</text>
</comment>
<keyword evidence="2" id="KW-1185">Reference proteome</keyword>
<gene>
    <name evidence="1" type="ORF">GO988_14220</name>
</gene>
<dbReference type="PRINTS" id="PR01397">
    <property type="entry name" value="DHBDHDRGNASE"/>
</dbReference>
<dbReference type="Pfam" id="PF00106">
    <property type="entry name" value="adh_short"/>
    <property type="match status" value="1"/>
</dbReference>
<dbReference type="AlphaFoldDB" id="A0A7K1TGE8"/>
<protein>
    <submittedName>
        <fullName evidence="1">SDR family NAD(P)-dependent oxidoreductase</fullName>
    </submittedName>
</protein>